<name>A0ABY6KX77_9ARAC</name>
<evidence type="ECO:0000313" key="1">
    <source>
        <dbReference type="EMBL" id="UYV72892.1"/>
    </source>
</evidence>
<dbReference type="Proteomes" id="UP001235939">
    <property type="component" value="Chromosome 10"/>
</dbReference>
<evidence type="ECO:0000313" key="2">
    <source>
        <dbReference type="Proteomes" id="UP001235939"/>
    </source>
</evidence>
<dbReference type="EMBL" id="CP092872">
    <property type="protein sequence ID" value="UYV72892.1"/>
    <property type="molecule type" value="Genomic_DNA"/>
</dbReference>
<reference evidence="1 2" key="1">
    <citation type="submission" date="2022-01" db="EMBL/GenBank/DDBJ databases">
        <title>A chromosomal length assembly of Cordylochernes scorpioides.</title>
        <authorList>
            <person name="Zeh D."/>
            <person name="Zeh J."/>
        </authorList>
    </citation>
    <scope>NUCLEOTIDE SEQUENCE [LARGE SCALE GENOMIC DNA]</scope>
    <source>
        <strain evidence="1">IN4F17</strain>
        <tissue evidence="1">Whole Body</tissue>
    </source>
</reference>
<accession>A0ABY6KX77</accession>
<organism evidence="1 2">
    <name type="scientific">Cordylochernes scorpioides</name>
    <dbReference type="NCBI Taxonomy" id="51811"/>
    <lineage>
        <taxon>Eukaryota</taxon>
        <taxon>Metazoa</taxon>
        <taxon>Ecdysozoa</taxon>
        <taxon>Arthropoda</taxon>
        <taxon>Chelicerata</taxon>
        <taxon>Arachnida</taxon>
        <taxon>Pseudoscorpiones</taxon>
        <taxon>Cheliferoidea</taxon>
        <taxon>Chernetidae</taxon>
        <taxon>Cordylochernes</taxon>
    </lineage>
</organism>
<proteinExistence type="predicted"/>
<gene>
    <name evidence="1" type="ORF">LAZ67_10001110</name>
</gene>
<sequence length="66" mass="7809">MIKTKRRNFLRSVQRLFFLESSENHPIEDLGKELYRNEAFEGKIQLLSQDQEESSSHLTDIDHSES</sequence>
<keyword evidence="2" id="KW-1185">Reference proteome</keyword>
<protein>
    <submittedName>
        <fullName evidence="1">Uncharacterized protein</fullName>
    </submittedName>
</protein>